<proteinExistence type="predicted"/>
<gene>
    <name evidence="2" type="ORF">ALP10_00382</name>
</gene>
<evidence type="ECO:0000313" key="3">
    <source>
        <dbReference type="Proteomes" id="UP000279173"/>
    </source>
</evidence>
<dbReference type="AlphaFoldDB" id="A0A3M6CKP9"/>
<keyword evidence="1" id="KW-0472">Membrane</keyword>
<dbReference type="Proteomes" id="UP000279173">
    <property type="component" value="Unassembled WGS sequence"/>
</dbReference>
<comment type="caution">
    <text evidence="2">The sequence shown here is derived from an EMBL/GenBank/DDBJ whole genome shotgun (WGS) entry which is preliminary data.</text>
</comment>
<organism evidence="2 3">
    <name type="scientific">Pseudomonas syringae pv. helianthi</name>
    <dbReference type="NCBI Taxonomy" id="251654"/>
    <lineage>
        <taxon>Bacteria</taxon>
        <taxon>Pseudomonadati</taxon>
        <taxon>Pseudomonadota</taxon>
        <taxon>Gammaproteobacteria</taxon>
        <taxon>Pseudomonadales</taxon>
        <taxon>Pseudomonadaceae</taxon>
        <taxon>Pseudomonas</taxon>
    </lineage>
</organism>
<keyword evidence="1" id="KW-1133">Transmembrane helix</keyword>
<sequence>MHYAITPSKIRDRNGIHKVDVMSLSGIFSSAHQRRSFLIASCTLLALCFLAILWIASIPSPSPALTAFNSFLTSVVASGAFAILSTLYISFFVDPNEVQKAAVVLPQDISQNLDRIVAESVDYQISVRTGRHFRADTLPKLLEQAKRHRQPIRIEVILLDFRDDALCEQYARFRQSATFDSKLWSVNYVKSEVLATILTIARAQMDYPSLLIVHLYLSKRLSTFRIEGSFQELIITREDPKDFAYRYHRTHRDYAAYAHELGLIRREAASVEIPTKVAPSEVLQSMFGLGIIPSDVVTAAEASVKESSPYVS</sequence>
<feature type="transmembrane region" description="Helical" evidence="1">
    <location>
        <begin position="68"/>
        <end position="91"/>
    </location>
</feature>
<name>A0A3M6CKP9_9PSED</name>
<keyword evidence="1" id="KW-0812">Transmembrane</keyword>
<evidence type="ECO:0000256" key="1">
    <source>
        <dbReference type="SAM" id="Phobius"/>
    </source>
</evidence>
<dbReference type="EMBL" id="RBUT01000160">
    <property type="protein sequence ID" value="RMV43991.1"/>
    <property type="molecule type" value="Genomic_DNA"/>
</dbReference>
<protein>
    <submittedName>
        <fullName evidence="2">Uncharacterized protein</fullName>
    </submittedName>
</protein>
<accession>A0A3M6CKP9</accession>
<evidence type="ECO:0000313" key="2">
    <source>
        <dbReference type="EMBL" id="RMV43991.1"/>
    </source>
</evidence>
<feature type="transmembrane region" description="Helical" evidence="1">
    <location>
        <begin position="37"/>
        <end position="56"/>
    </location>
</feature>
<reference evidence="2 3" key="1">
    <citation type="submission" date="2018-08" db="EMBL/GenBank/DDBJ databases">
        <title>Recombination of ecologically and evolutionarily significant loci maintains genetic cohesion in the Pseudomonas syringae species complex.</title>
        <authorList>
            <person name="Dillon M."/>
            <person name="Thakur S."/>
            <person name="Almeida R.N.D."/>
            <person name="Weir B.S."/>
            <person name="Guttman D.S."/>
        </authorList>
    </citation>
    <scope>NUCLEOTIDE SEQUENCE [LARGE SCALE GENOMIC DNA]</scope>
    <source>
        <strain evidence="2 3">ICMP 3263</strain>
    </source>
</reference>